<dbReference type="PANTHER" id="PTHR33293">
    <property type="entry name" value="INSERTION ELEMENT IS1 1 PROTEIN INSB-RELATED"/>
    <property type="match status" value="1"/>
</dbReference>
<reference evidence="2 3" key="1">
    <citation type="journal article" date="2019" name="Lett. Appl. Microbiol.">
        <title>A case of 'blown pack' spoilage of vacuum-packaged pork likely associated with Clostridium estertheticum in Canada.</title>
        <authorList>
            <person name="Zhang P."/>
            <person name="Ward P."/>
            <person name="McMullen L.M."/>
            <person name="Yang X."/>
        </authorList>
    </citation>
    <scope>NUCLEOTIDE SEQUENCE [LARGE SCALE GENOMIC DNA]</scope>
    <source>
        <strain evidence="2 3">MA19</strain>
    </source>
</reference>
<organism evidence="2 3">
    <name type="scientific">Clostridium estertheticum</name>
    <dbReference type="NCBI Taxonomy" id="238834"/>
    <lineage>
        <taxon>Bacteria</taxon>
        <taxon>Bacillati</taxon>
        <taxon>Bacillota</taxon>
        <taxon>Clostridia</taxon>
        <taxon>Eubacteriales</taxon>
        <taxon>Clostridiaceae</taxon>
        <taxon>Clostridium</taxon>
    </lineage>
</organism>
<evidence type="ECO:0000313" key="2">
    <source>
        <dbReference type="EMBL" id="MPQ61260.1"/>
    </source>
</evidence>
<dbReference type="EMBL" id="SPSF01000015">
    <property type="protein sequence ID" value="MPQ61260.1"/>
    <property type="molecule type" value="Genomic_DNA"/>
</dbReference>
<dbReference type="Pfam" id="PF12762">
    <property type="entry name" value="DDE_Tnp_IS1595"/>
    <property type="match status" value="1"/>
</dbReference>
<dbReference type="SMART" id="SM01126">
    <property type="entry name" value="DDE_Tnp_IS1595"/>
    <property type="match status" value="1"/>
</dbReference>
<evidence type="ECO:0000259" key="1">
    <source>
        <dbReference type="SMART" id="SM01126"/>
    </source>
</evidence>
<evidence type="ECO:0000313" key="3">
    <source>
        <dbReference type="Proteomes" id="UP000342249"/>
    </source>
</evidence>
<name>A0A5N7IJV6_9CLOT</name>
<dbReference type="PANTHER" id="PTHR33293:SF1">
    <property type="entry name" value="INSERTION ELEMENT IS1 1 PROTEIN INSB-RELATED"/>
    <property type="match status" value="1"/>
</dbReference>
<dbReference type="InterPro" id="IPR051354">
    <property type="entry name" value="Transposase_27_IS1"/>
</dbReference>
<dbReference type="Proteomes" id="UP000342249">
    <property type="component" value="Unassembled WGS sequence"/>
</dbReference>
<comment type="caution">
    <text evidence="2">The sequence shown here is derived from an EMBL/GenBank/DDBJ whole genome shotgun (WGS) entry which is preliminary data.</text>
</comment>
<accession>A0A5N7IJV6</accession>
<dbReference type="RefSeq" id="WP_152750599.1">
    <property type="nucleotide sequence ID" value="NZ_SPSE01000016.1"/>
</dbReference>
<feature type="domain" description="ISXO2-like transposase" evidence="1">
    <location>
        <begin position="147"/>
        <end position="318"/>
    </location>
</feature>
<protein>
    <submittedName>
        <fullName evidence="2">IS1595 family transposase</fullName>
    </submittedName>
</protein>
<dbReference type="InterPro" id="IPR024445">
    <property type="entry name" value="Tnp_ISXO2-like"/>
</dbReference>
<gene>
    <name evidence="2" type="ORF">E4V82_03955</name>
</gene>
<dbReference type="NCBIfam" id="NF033547">
    <property type="entry name" value="transpos_IS1595"/>
    <property type="match status" value="1"/>
</dbReference>
<sequence length="353" mass="41153">MPSVASVKKDLEALGTTGQEEILNYLEEVIVLGSFATEVTNEVKENRFSKGKVCPHCGHDEVSRNGKFNGKQRYICKSCRKTFTDFTRSPRYNSKKDIKKWILYSKCMINGYSIRECAEIVGISVPTSFYWRHKFLDAIRVYMCIGNVGGVIEVYEAFFRESFKGNHKKITTFIIPREPHKRGVKGSRSSKDEKRKRGISKEQVCVLCAIDRVGNIMTELICKGRMKHTDLERLFTGRIEDESILCTDSHKSYIRFAQNSGVELQQIKRGKHKEGIYHIQNINAFHSKLKEWMYSFHSVATKYLANYMYWFKWLQFFNTEKDTEKTKHLLVQSHTSHSDTKLKDFKIREAIYI</sequence>
<proteinExistence type="predicted"/>
<dbReference type="AlphaFoldDB" id="A0A5N7IJV6"/>